<sequence>MAHSLTKYASLLDELAAAGYRFHPIRDYFAAPAKQPFVYLRHDVDRLPERAVTMAEAEAKGSIRATYYFRCDKHMRFPEAAMRRIADLGHETGFHYESLSRCKGDSDAALALFERELAACRSLVPVDTVAPHGAPLSAASNMDFSTGIGPERFALLGDATGIDFTDILYLTDTGGTFGSPYNLRDRVAGRELPGPIHPVRLAAHVIGQQETRLVLSCHPERWPSGMLALTEARARDSATNLAKRLLQHLRASDFRTRAR</sequence>
<comment type="caution">
    <text evidence="1">The sequence shown here is derived from an EMBL/GenBank/DDBJ whole genome shotgun (WGS) entry which is preliminary data.</text>
</comment>
<protein>
    <submittedName>
        <fullName evidence="1">Lipopolysaccharide biosynthesis protein</fullName>
    </submittedName>
</protein>
<dbReference type="EMBL" id="AFWT01000018">
    <property type="protein sequence ID" value="EGV30434.1"/>
    <property type="molecule type" value="Genomic_DNA"/>
</dbReference>
<evidence type="ECO:0000313" key="2">
    <source>
        <dbReference type="Proteomes" id="UP000004200"/>
    </source>
</evidence>
<evidence type="ECO:0000313" key="1">
    <source>
        <dbReference type="EMBL" id="EGV30434.1"/>
    </source>
</evidence>
<organism evidence="1 2">
    <name type="scientific">Thiorhodococcus drewsii AZ1</name>
    <dbReference type="NCBI Taxonomy" id="765913"/>
    <lineage>
        <taxon>Bacteria</taxon>
        <taxon>Pseudomonadati</taxon>
        <taxon>Pseudomonadota</taxon>
        <taxon>Gammaproteobacteria</taxon>
        <taxon>Chromatiales</taxon>
        <taxon>Chromatiaceae</taxon>
        <taxon>Thiorhodococcus</taxon>
    </lineage>
</organism>
<proteinExistence type="predicted"/>
<dbReference type="RefSeq" id="WP_007041348.1">
    <property type="nucleotide sequence ID" value="NZ_AFWT01000018.1"/>
</dbReference>
<keyword evidence="2" id="KW-1185">Reference proteome</keyword>
<dbReference type="OrthoDB" id="9788208at2"/>
<accession>G2E2X2</accession>
<name>G2E2X2_9GAMM</name>
<dbReference type="STRING" id="765913.ThidrDRAFT_2635"/>
<dbReference type="eggNOG" id="COG0726">
    <property type="taxonomic scope" value="Bacteria"/>
</dbReference>
<reference evidence="1 2" key="1">
    <citation type="submission" date="2011-06" db="EMBL/GenBank/DDBJ databases">
        <title>The draft genome of Thiorhodococcus drewsii AZ1.</title>
        <authorList>
            <consortium name="US DOE Joint Genome Institute (JGI-PGF)"/>
            <person name="Lucas S."/>
            <person name="Han J."/>
            <person name="Lapidus A."/>
            <person name="Cheng J.-F."/>
            <person name="Goodwin L."/>
            <person name="Pitluck S."/>
            <person name="Peters L."/>
            <person name="Land M.L."/>
            <person name="Hauser L."/>
            <person name="Vogl K."/>
            <person name="Liu Z."/>
            <person name="Imhoff J."/>
            <person name="Thiel V."/>
            <person name="Frigaard N.-U."/>
            <person name="Bryant D.A."/>
            <person name="Woyke T.J."/>
        </authorList>
    </citation>
    <scope>NUCLEOTIDE SEQUENCE [LARGE SCALE GENOMIC DNA]</scope>
    <source>
        <strain evidence="1 2">AZ1</strain>
    </source>
</reference>
<dbReference type="AlphaFoldDB" id="G2E2X2"/>
<dbReference type="Proteomes" id="UP000004200">
    <property type="component" value="Unassembled WGS sequence"/>
</dbReference>
<gene>
    <name evidence="1" type="ORF">ThidrDRAFT_2635</name>
</gene>